<dbReference type="AlphaFoldDB" id="A0AAE3SIF4"/>
<evidence type="ECO:0000313" key="5">
    <source>
        <dbReference type="EMBL" id="MCW3804324.1"/>
    </source>
</evidence>
<keyword evidence="6" id="KW-1185">Reference proteome</keyword>
<dbReference type="Gene3D" id="3.30.1360.40">
    <property type="match status" value="1"/>
</dbReference>
<evidence type="ECO:0000256" key="3">
    <source>
        <dbReference type="ARBA" id="ARBA00022840"/>
    </source>
</evidence>
<keyword evidence="3" id="KW-0067">ATP-binding</keyword>
<dbReference type="NCBIfam" id="TIGR00370">
    <property type="entry name" value="5-oxoprolinase subunit PxpB"/>
    <property type="match status" value="1"/>
</dbReference>
<dbReference type="SUPFAM" id="SSF50891">
    <property type="entry name" value="Cyclophilin-like"/>
    <property type="match status" value="1"/>
</dbReference>
<dbReference type="Pfam" id="PF02682">
    <property type="entry name" value="CT_C_D"/>
    <property type="match status" value="1"/>
</dbReference>
<sequence>MKILPSGDSAFLLKLGDVISHEIHIRVQGLYHLITNAEIEAITDIVPSYCDILVHYNPSIINYKDLLKEIKLLYTRISDTKLPPAQTITIPVLYGGAHGFDMETVQKHTSFSEKEIIKLHSSEKYLVYMLGFTPGFCYLGGMNPELSTPRKKIPSQMIPAGSVGIAAGQTGIYPIDSPGGWQIIGRTPLKLFDPSNEHPFLLKAGNYIKFEPITKNEYEAYF</sequence>
<feature type="domain" description="Carboxyltransferase" evidence="4">
    <location>
        <begin position="1"/>
        <end position="202"/>
    </location>
</feature>
<dbReference type="GO" id="GO:0005524">
    <property type="term" value="F:ATP binding"/>
    <property type="evidence" value="ECO:0007669"/>
    <property type="project" value="UniProtKB-KW"/>
</dbReference>
<dbReference type="SMART" id="SM00796">
    <property type="entry name" value="AHS1"/>
    <property type="match status" value="1"/>
</dbReference>
<evidence type="ECO:0000259" key="4">
    <source>
        <dbReference type="SMART" id="SM00796"/>
    </source>
</evidence>
<comment type="caution">
    <text evidence="5">The sequence shown here is derived from an EMBL/GenBank/DDBJ whole genome shotgun (WGS) entry which is preliminary data.</text>
</comment>
<protein>
    <submittedName>
        <fullName evidence="5">5-oxoprolinase subunit PxpB</fullName>
        <ecNumber evidence="5">3.5.2.9</ecNumber>
    </submittedName>
</protein>
<dbReference type="InterPro" id="IPR010016">
    <property type="entry name" value="PxpB"/>
</dbReference>
<dbReference type="PANTHER" id="PTHR34698:SF2">
    <property type="entry name" value="5-OXOPROLINASE SUBUNIT B"/>
    <property type="match status" value="1"/>
</dbReference>
<proteinExistence type="predicted"/>
<keyword evidence="1" id="KW-0547">Nucleotide-binding</keyword>
<evidence type="ECO:0000256" key="1">
    <source>
        <dbReference type="ARBA" id="ARBA00022741"/>
    </source>
</evidence>
<dbReference type="InterPro" id="IPR003833">
    <property type="entry name" value="CT_C_D"/>
</dbReference>
<dbReference type="GO" id="GO:0017168">
    <property type="term" value="F:5-oxoprolinase (ATP-hydrolyzing) activity"/>
    <property type="evidence" value="ECO:0007669"/>
    <property type="project" value="UniProtKB-EC"/>
</dbReference>
<dbReference type="InterPro" id="IPR029000">
    <property type="entry name" value="Cyclophilin-like_dom_sf"/>
</dbReference>
<name>A0AAE3SIF4_9BACT</name>
<gene>
    <name evidence="5" type="primary">pxpB</name>
    <name evidence="5" type="ORF">OM074_01740</name>
</gene>
<accession>A0AAE3SIF4</accession>
<evidence type="ECO:0000313" key="6">
    <source>
        <dbReference type="Proteomes" id="UP001207408"/>
    </source>
</evidence>
<evidence type="ECO:0000256" key="2">
    <source>
        <dbReference type="ARBA" id="ARBA00022801"/>
    </source>
</evidence>
<dbReference type="Proteomes" id="UP001207408">
    <property type="component" value="Unassembled WGS sequence"/>
</dbReference>
<dbReference type="SUPFAM" id="SSF160467">
    <property type="entry name" value="PH0987 N-terminal domain-like"/>
    <property type="match status" value="1"/>
</dbReference>
<dbReference type="Gene3D" id="2.40.100.10">
    <property type="entry name" value="Cyclophilin-like"/>
    <property type="match status" value="1"/>
</dbReference>
<keyword evidence="2 5" id="KW-0378">Hydrolase</keyword>
<dbReference type="PANTHER" id="PTHR34698">
    <property type="entry name" value="5-OXOPROLINASE SUBUNIT B"/>
    <property type="match status" value="1"/>
</dbReference>
<reference evidence="5" key="1">
    <citation type="submission" date="2022-10" db="EMBL/GenBank/DDBJ databases">
        <authorList>
            <person name="Yu W.X."/>
        </authorList>
    </citation>
    <scope>NUCLEOTIDE SEQUENCE</scope>
    <source>
        <strain evidence="5">D04</strain>
    </source>
</reference>
<dbReference type="RefSeq" id="WP_301197545.1">
    <property type="nucleotide sequence ID" value="NZ_JAPDPI010000002.1"/>
</dbReference>
<organism evidence="5 6">
    <name type="scientific">Plebeiibacterium marinum</name>
    <dbReference type="NCBI Taxonomy" id="2992111"/>
    <lineage>
        <taxon>Bacteria</taxon>
        <taxon>Pseudomonadati</taxon>
        <taxon>Bacteroidota</taxon>
        <taxon>Bacteroidia</taxon>
        <taxon>Marinilabiliales</taxon>
        <taxon>Marinilabiliaceae</taxon>
        <taxon>Plebeiibacterium</taxon>
    </lineage>
</organism>
<dbReference type="EC" id="3.5.2.9" evidence="5"/>
<dbReference type="EMBL" id="JAPDPI010000002">
    <property type="protein sequence ID" value="MCW3804324.1"/>
    <property type="molecule type" value="Genomic_DNA"/>
</dbReference>